<sequence length="651" mass="72364">MTLFRQLLLFILILILTLFTVSWVTRLQATRTYLQQQLQSHAQDTATSLGLTISAYSAQDDMAAAETIVNTIFDRGYYRLIVLRDLDGQVRIKRSVEVAMDTVPAWFIHLVPLEPPRATAGIMNGWFQAGTILVESHPGFAYSSLWDTTVNMTRWYLLLAALACLAGGMGLRLLLRPLARVEDQARALSQRRFEIQEPLPRTRELRQVVQAMNQTTLRVKTMFEEQARTAQQLRRQAYSDPLTNLGNRRYLENQVASWMDRPGTEIRGAFLLVHITGLKELNEEKGFQAGDERIQAVADLLRARTGGIPGAAVARLTGGDFGVFLPDTGLDEASHVADAICQRFWDQGAENHPLSDTGSIGGVVFGRKTSFSSLLAGADSALQAASGKGPNQWVIRRIPTRIEDVVRGRIGWKKVLEQAIAEEAIVLFGQACVALNDPQRVLHREILARLRESDGGLLRAEQFVPLAHRLGLITRLDRSVVEKTMALTKEQAGADQLAINISPTSLADGPFTTWLLARLEETGRDRPRLIFEFTEFAAVHHLELLAELGRRIRDLGHGYGIDHFGQGFANFGYLKSLQPDYVKIDRAFTRELVSAGSDSHFFIHSLCSVAHSLGIAVHGEGVETTDQHLLLRGLSLDGLQGYHLDQPREIA</sequence>
<dbReference type="GO" id="GO:0016020">
    <property type="term" value="C:membrane"/>
    <property type="evidence" value="ECO:0007669"/>
    <property type="project" value="InterPro"/>
</dbReference>
<name>A0A915TXT3_9BACT</name>
<dbReference type="InterPro" id="IPR050706">
    <property type="entry name" value="Cyclic-di-GMP_PDE-like"/>
</dbReference>
<dbReference type="InterPro" id="IPR003660">
    <property type="entry name" value="HAMP_dom"/>
</dbReference>
<dbReference type="InterPro" id="IPR035919">
    <property type="entry name" value="EAL_sf"/>
</dbReference>
<dbReference type="Pfam" id="PF00990">
    <property type="entry name" value="GGDEF"/>
    <property type="match status" value="1"/>
</dbReference>
<dbReference type="PROSITE" id="PS50883">
    <property type="entry name" value="EAL"/>
    <property type="match status" value="1"/>
</dbReference>
<evidence type="ECO:0000313" key="4">
    <source>
        <dbReference type="EMBL" id="BCO07739.1"/>
    </source>
</evidence>
<dbReference type="CDD" id="cd01948">
    <property type="entry name" value="EAL"/>
    <property type="match status" value="1"/>
</dbReference>
<dbReference type="Gene3D" id="3.30.70.270">
    <property type="match status" value="1"/>
</dbReference>
<keyword evidence="5" id="KW-1185">Reference proteome</keyword>
<dbReference type="Pfam" id="PF16448">
    <property type="entry name" value="LapD_MoxY_N"/>
    <property type="match status" value="1"/>
</dbReference>
<dbReference type="SMART" id="SM00267">
    <property type="entry name" value="GGDEF"/>
    <property type="match status" value="1"/>
</dbReference>
<reference evidence="4" key="1">
    <citation type="submission" date="2020-12" db="EMBL/GenBank/DDBJ databases">
        <title>Desulfobium dissulfuricans gen. nov., sp. nov., a novel mesophilic, sulfate-reducing bacterium isolated from a deep-sea hydrothermal vent.</title>
        <authorList>
            <person name="Hashimoto Y."/>
            <person name="Tame A."/>
            <person name="Sawayama S."/>
            <person name="Miyazaki J."/>
            <person name="Takai K."/>
            <person name="Nakagawa S."/>
        </authorList>
    </citation>
    <scope>NUCLEOTIDE SEQUENCE</scope>
    <source>
        <strain evidence="4">GF1</strain>
    </source>
</reference>
<dbReference type="AlphaFoldDB" id="A0A915TXT3"/>
<dbReference type="PANTHER" id="PTHR33121">
    <property type="entry name" value="CYCLIC DI-GMP PHOSPHODIESTERASE PDEF"/>
    <property type="match status" value="1"/>
</dbReference>
<evidence type="ECO:0000259" key="1">
    <source>
        <dbReference type="PROSITE" id="PS50883"/>
    </source>
</evidence>
<dbReference type="Pfam" id="PF00672">
    <property type="entry name" value="HAMP"/>
    <property type="match status" value="1"/>
</dbReference>
<feature type="domain" description="EAL" evidence="1">
    <location>
        <begin position="409"/>
        <end position="651"/>
    </location>
</feature>
<organism evidence="4 5">
    <name type="scientific">Desulfolithobacter dissulfuricans</name>
    <dbReference type="NCBI Taxonomy" id="2795293"/>
    <lineage>
        <taxon>Bacteria</taxon>
        <taxon>Pseudomonadati</taxon>
        <taxon>Thermodesulfobacteriota</taxon>
        <taxon>Desulfobulbia</taxon>
        <taxon>Desulfobulbales</taxon>
        <taxon>Desulfobulbaceae</taxon>
        <taxon>Desulfolithobacter</taxon>
    </lineage>
</organism>
<dbReference type="PANTHER" id="PTHR33121:SF79">
    <property type="entry name" value="CYCLIC DI-GMP PHOSPHODIESTERASE PDED-RELATED"/>
    <property type="match status" value="1"/>
</dbReference>
<dbReference type="GO" id="GO:0071111">
    <property type="term" value="F:cyclic-guanylate-specific phosphodiesterase activity"/>
    <property type="evidence" value="ECO:0007669"/>
    <property type="project" value="InterPro"/>
</dbReference>
<dbReference type="InterPro" id="IPR043128">
    <property type="entry name" value="Rev_trsase/Diguanyl_cyclase"/>
</dbReference>
<dbReference type="Gene3D" id="3.30.110.200">
    <property type="match status" value="1"/>
</dbReference>
<dbReference type="RefSeq" id="WP_267927683.1">
    <property type="nucleotide sequence ID" value="NZ_AP024233.1"/>
</dbReference>
<dbReference type="PROSITE" id="PS50887">
    <property type="entry name" value="GGDEF"/>
    <property type="match status" value="1"/>
</dbReference>
<proteinExistence type="predicted"/>
<dbReference type="InterPro" id="IPR000160">
    <property type="entry name" value="GGDEF_dom"/>
</dbReference>
<dbReference type="GO" id="GO:0007165">
    <property type="term" value="P:signal transduction"/>
    <property type="evidence" value="ECO:0007669"/>
    <property type="project" value="InterPro"/>
</dbReference>
<dbReference type="InterPro" id="IPR001633">
    <property type="entry name" value="EAL_dom"/>
</dbReference>
<protein>
    <submittedName>
        <fullName evidence="4">GGDEF domain-containing protein</fullName>
    </submittedName>
</protein>
<accession>A0A915TXT3</accession>
<feature type="domain" description="GGDEF" evidence="3">
    <location>
        <begin position="266"/>
        <end position="398"/>
    </location>
</feature>
<dbReference type="SUPFAM" id="SSF55073">
    <property type="entry name" value="Nucleotide cyclase"/>
    <property type="match status" value="1"/>
</dbReference>
<dbReference type="Gene3D" id="3.20.20.450">
    <property type="entry name" value="EAL domain"/>
    <property type="match status" value="1"/>
</dbReference>
<dbReference type="PROSITE" id="PS50885">
    <property type="entry name" value="HAMP"/>
    <property type="match status" value="1"/>
</dbReference>
<dbReference type="CDD" id="cd01949">
    <property type="entry name" value="GGDEF"/>
    <property type="match status" value="1"/>
</dbReference>
<dbReference type="Pfam" id="PF00563">
    <property type="entry name" value="EAL"/>
    <property type="match status" value="1"/>
</dbReference>
<dbReference type="SMART" id="SM00052">
    <property type="entry name" value="EAL"/>
    <property type="match status" value="1"/>
</dbReference>
<dbReference type="InterPro" id="IPR032244">
    <property type="entry name" value="LapD_MoxY_N"/>
</dbReference>
<dbReference type="SUPFAM" id="SSF141868">
    <property type="entry name" value="EAL domain-like"/>
    <property type="match status" value="1"/>
</dbReference>
<feature type="domain" description="HAMP" evidence="2">
    <location>
        <begin position="172"/>
        <end position="224"/>
    </location>
</feature>
<dbReference type="Proteomes" id="UP001063350">
    <property type="component" value="Chromosome"/>
</dbReference>
<evidence type="ECO:0000259" key="3">
    <source>
        <dbReference type="PROSITE" id="PS50887"/>
    </source>
</evidence>
<dbReference type="InterPro" id="IPR042461">
    <property type="entry name" value="LapD_MoxY_peri_C"/>
</dbReference>
<dbReference type="Gene3D" id="6.20.270.20">
    <property type="entry name" value="LapD/MoxY periplasmic domain"/>
    <property type="match status" value="1"/>
</dbReference>
<gene>
    <name evidence="4" type="ORF">GF1_01150</name>
</gene>
<evidence type="ECO:0000313" key="5">
    <source>
        <dbReference type="Proteomes" id="UP001063350"/>
    </source>
</evidence>
<evidence type="ECO:0000259" key="2">
    <source>
        <dbReference type="PROSITE" id="PS50885"/>
    </source>
</evidence>
<dbReference type="EMBL" id="AP024233">
    <property type="protein sequence ID" value="BCO07739.1"/>
    <property type="molecule type" value="Genomic_DNA"/>
</dbReference>
<dbReference type="InterPro" id="IPR029787">
    <property type="entry name" value="Nucleotide_cyclase"/>
</dbReference>
<dbReference type="KEGG" id="ddu:GF1_01150"/>
<dbReference type="NCBIfam" id="TIGR00254">
    <property type="entry name" value="GGDEF"/>
    <property type="match status" value="1"/>
</dbReference>